<evidence type="ECO:0000256" key="7">
    <source>
        <dbReference type="ARBA" id="ARBA00022840"/>
    </source>
</evidence>
<keyword evidence="3" id="KW-0813">Transport</keyword>
<dbReference type="SMART" id="SM00382">
    <property type="entry name" value="AAA"/>
    <property type="match status" value="1"/>
</dbReference>
<feature type="domain" description="ABC transmembrane type-1" evidence="12">
    <location>
        <begin position="17"/>
        <end position="283"/>
    </location>
</feature>
<comment type="subcellular location">
    <subcellularLocation>
        <location evidence="1">Cell membrane</location>
        <topology evidence="1">Multi-pass membrane protein</topology>
    </subcellularLocation>
</comment>
<dbReference type="STRING" id="29556.VO56_00450"/>
<proteinExistence type="inferred from homology"/>
<dbReference type="PROSITE" id="PS50929">
    <property type="entry name" value="ABC_TM1F"/>
    <property type="match status" value="1"/>
</dbReference>
<evidence type="ECO:0000256" key="8">
    <source>
        <dbReference type="ARBA" id="ARBA00022989"/>
    </source>
</evidence>
<dbReference type="InterPro" id="IPR036640">
    <property type="entry name" value="ABC1_TM_sf"/>
</dbReference>
<dbReference type="Pfam" id="PF00005">
    <property type="entry name" value="ABC_tran"/>
    <property type="match status" value="1"/>
</dbReference>
<dbReference type="AlphaFoldDB" id="A0A449A2Y2"/>
<dbReference type="OrthoDB" id="383768at2"/>
<keyword evidence="13" id="KW-0378">Hydrolase</keyword>
<keyword evidence="4" id="KW-1003">Cell membrane</keyword>
<dbReference type="Proteomes" id="UP000290568">
    <property type="component" value="Chromosome"/>
</dbReference>
<evidence type="ECO:0000256" key="3">
    <source>
        <dbReference type="ARBA" id="ARBA00022448"/>
    </source>
</evidence>
<dbReference type="SUPFAM" id="SSF90123">
    <property type="entry name" value="ABC transporter transmembrane region"/>
    <property type="match status" value="1"/>
</dbReference>
<protein>
    <submittedName>
        <fullName evidence="13">ABC-type multidrug/protein/lipid transport system ATPase component</fullName>
        <ecNumber evidence="13">3.6.3.-</ecNumber>
    </submittedName>
</protein>
<evidence type="ECO:0000256" key="9">
    <source>
        <dbReference type="ARBA" id="ARBA00023136"/>
    </source>
</evidence>
<organism evidence="13 14">
    <name type="scientific">Mycoplasmopsis gallinacea</name>
    <dbReference type="NCBI Taxonomy" id="29556"/>
    <lineage>
        <taxon>Bacteria</taxon>
        <taxon>Bacillati</taxon>
        <taxon>Mycoplasmatota</taxon>
        <taxon>Mycoplasmoidales</taxon>
        <taxon>Metamycoplasmataceae</taxon>
        <taxon>Mycoplasmopsis</taxon>
    </lineage>
</organism>
<dbReference type="SUPFAM" id="SSF52540">
    <property type="entry name" value="P-loop containing nucleoside triphosphate hydrolases"/>
    <property type="match status" value="1"/>
</dbReference>
<dbReference type="GO" id="GO:0016887">
    <property type="term" value="F:ATP hydrolysis activity"/>
    <property type="evidence" value="ECO:0007669"/>
    <property type="project" value="InterPro"/>
</dbReference>
<dbReference type="EC" id="3.6.3.-" evidence="13"/>
<evidence type="ECO:0000256" key="2">
    <source>
        <dbReference type="ARBA" id="ARBA00005417"/>
    </source>
</evidence>
<evidence type="ECO:0000256" key="1">
    <source>
        <dbReference type="ARBA" id="ARBA00004651"/>
    </source>
</evidence>
<evidence type="ECO:0000256" key="10">
    <source>
        <dbReference type="SAM" id="Phobius"/>
    </source>
</evidence>
<evidence type="ECO:0000256" key="5">
    <source>
        <dbReference type="ARBA" id="ARBA00022692"/>
    </source>
</evidence>
<feature type="transmembrane region" description="Helical" evidence="10">
    <location>
        <begin position="301"/>
        <end position="324"/>
    </location>
</feature>
<accession>A0A449A2Y2</accession>
<dbReference type="Pfam" id="PF00664">
    <property type="entry name" value="ABC_membrane"/>
    <property type="match status" value="1"/>
</dbReference>
<dbReference type="Gene3D" id="1.20.1560.10">
    <property type="entry name" value="ABC transporter type 1, transmembrane domain"/>
    <property type="match status" value="1"/>
</dbReference>
<dbReference type="InterPro" id="IPR003439">
    <property type="entry name" value="ABC_transporter-like_ATP-bd"/>
</dbReference>
<feature type="transmembrane region" description="Helical" evidence="10">
    <location>
        <begin position="256"/>
        <end position="281"/>
    </location>
</feature>
<gene>
    <name evidence="13" type="primary">mldB1_3</name>
    <name evidence="13" type="ORF">NCTC10183_00318</name>
</gene>
<evidence type="ECO:0000313" key="13">
    <source>
        <dbReference type="EMBL" id="VEU58553.1"/>
    </source>
</evidence>
<dbReference type="PANTHER" id="PTHR43394:SF1">
    <property type="entry name" value="ATP-BINDING CASSETTE SUB-FAMILY B MEMBER 10, MITOCHONDRIAL"/>
    <property type="match status" value="1"/>
</dbReference>
<dbReference type="InterPro" id="IPR003593">
    <property type="entry name" value="AAA+_ATPase"/>
</dbReference>
<evidence type="ECO:0000259" key="12">
    <source>
        <dbReference type="PROSITE" id="PS50929"/>
    </source>
</evidence>
<keyword evidence="8 10" id="KW-1133">Transmembrane helix</keyword>
<dbReference type="PANTHER" id="PTHR43394">
    <property type="entry name" value="ATP-DEPENDENT PERMEASE MDL1, MITOCHONDRIAL"/>
    <property type="match status" value="1"/>
</dbReference>
<feature type="transmembrane region" description="Helical" evidence="10">
    <location>
        <begin position="12"/>
        <end position="37"/>
    </location>
</feature>
<keyword evidence="9 10" id="KW-0472">Membrane</keyword>
<dbReference type="GO" id="GO:0005524">
    <property type="term" value="F:ATP binding"/>
    <property type="evidence" value="ECO:0007669"/>
    <property type="project" value="UniProtKB-KW"/>
</dbReference>
<dbReference type="RefSeq" id="WP_129620206.1">
    <property type="nucleotide sequence ID" value="NZ_LR214950.1"/>
</dbReference>
<dbReference type="FunFam" id="3.40.50.300:FF:000221">
    <property type="entry name" value="Multidrug ABC transporter ATP-binding protein"/>
    <property type="match status" value="1"/>
</dbReference>
<dbReference type="InterPro" id="IPR017871">
    <property type="entry name" value="ABC_transporter-like_CS"/>
</dbReference>
<evidence type="ECO:0000259" key="11">
    <source>
        <dbReference type="PROSITE" id="PS50893"/>
    </source>
</evidence>
<name>A0A449A2Y2_9BACT</name>
<dbReference type="InterPro" id="IPR027417">
    <property type="entry name" value="P-loop_NTPase"/>
</dbReference>
<feature type="transmembrane region" description="Helical" evidence="10">
    <location>
        <begin position="78"/>
        <end position="103"/>
    </location>
</feature>
<keyword evidence="14" id="KW-1185">Reference proteome</keyword>
<keyword evidence="5 10" id="KW-0812">Transmembrane</keyword>
<keyword evidence="7" id="KW-0067">ATP-binding</keyword>
<comment type="similarity">
    <text evidence="2">Belongs to the ABC transporter superfamily.</text>
</comment>
<feature type="transmembrane region" description="Helical" evidence="10">
    <location>
        <begin position="180"/>
        <end position="200"/>
    </location>
</feature>
<sequence>MIKVFKLLPKKVKTLFLIGIILILINVVITMFLPILLSQFLSLIAPSSNEASQTYYIVLFNKVNLFPSNTQAQAITKLIIIVILMIVFGLITSIGSVLITTYAGELSSNHLRNTLFEKYQKLSIKDIAELKTETLITRINDDVAIFWDFLMSASSSLVRAPFFIIVGVVFSFLTDVNLSWAAIGVVPVLVFVLLLIFKLVNPLIKKNRKNLDQITKEVEESIIGSKLIKTYNLEQKQKHKFDLANKRWSSVEIKTFSYFAIGNPAFFAIINLVIVAIYYIAAYNLNDISGDKRQFFATINVFIEYEVLISFGILMLSQFLGILFRAKTSAGRIVEILEKPYDDLNVANGLTLDKSLPTKDFSVEFKDFNFKYYKNSPEYILKNINFKVNGGKTLGIIGPTGSGKTTIGTLIANNLKYTEGSILINDKELNQINSKDLSESLAIVYQESQLFAGTIRSNLLFAKPDATAEEISKALTASCSIDFVYRFDDGLDHPVYQRGKNLSGGQKQRLSIARSLLVNPKILILDDSTSALDNLTTKKLIENIKKYYDCTTIIISQKINSIKHSDEILVINAGEIIAKGKHEQLTKECKWYREIYHNQLEQ</sequence>
<dbReference type="GO" id="GO:0005886">
    <property type="term" value="C:plasma membrane"/>
    <property type="evidence" value="ECO:0007669"/>
    <property type="project" value="UniProtKB-SubCell"/>
</dbReference>
<evidence type="ECO:0000256" key="6">
    <source>
        <dbReference type="ARBA" id="ARBA00022741"/>
    </source>
</evidence>
<dbReference type="GO" id="GO:0015421">
    <property type="term" value="F:ABC-type oligopeptide transporter activity"/>
    <property type="evidence" value="ECO:0007669"/>
    <property type="project" value="TreeGrafter"/>
</dbReference>
<evidence type="ECO:0000256" key="4">
    <source>
        <dbReference type="ARBA" id="ARBA00022475"/>
    </source>
</evidence>
<dbReference type="PROSITE" id="PS50893">
    <property type="entry name" value="ABC_TRANSPORTER_2"/>
    <property type="match status" value="1"/>
</dbReference>
<feature type="domain" description="ABC transporter" evidence="11">
    <location>
        <begin position="363"/>
        <end position="598"/>
    </location>
</feature>
<reference evidence="13 14" key="1">
    <citation type="submission" date="2019-01" db="EMBL/GenBank/DDBJ databases">
        <authorList>
            <consortium name="Pathogen Informatics"/>
        </authorList>
    </citation>
    <scope>NUCLEOTIDE SEQUENCE [LARGE SCALE GENOMIC DNA]</scope>
    <source>
        <strain evidence="13 14">NCTC10183</strain>
    </source>
</reference>
<dbReference type="EMBL" id="LR214950">
    <property type="protein sequence ID" value="VEU58553.1"/>
    <property type="molecule type" value="Genomic_DNA"/>
</dbReference>
<feature type="transmembrane region" description="Helical" evidence="10">
    <location>
        <begin position="157"/>
        <end position="174"/>
    </location>
</feature>
<dbReference type="PROSITE" id="PS00211">
    <property type="entry name" value="ABC_TRANSPORTER_1"/>
    <property type="match status" value="1"/>
</dbReference>
<dbReference type="Gene3D" id="3.40.50.300">
    <property type="entry name" value="P-loop containing nucleotide triphosphate hydrolases"/>
    <property type="match status" value="1"/>
</dbReference>
<dbReference type="InterPro" id="IPR011527">
    <property type="entry name" value="ABC1_TM_dom"/>
</dbReference>
<keyword evidence="6" id="KW-0547">Nucleotide-binding</keyword>
<evidence type="ECO:0000313" key="14">
    <source>
        <dbReference type="Proteomes" id="UP000290568"/>
    </source>
</evidence>
<dbReference type="InterPro" id="IPR039421">
    <property type="entry name" value="Type_1_exporter"/>
</dbReference>